<dbReference type="Pfam" id="PF11138">
    <property type="entry name" value="DUF2911"/>
    <property type="match status" value="1"/>
</dbReference>
<comment type="caution">
    <text evidence="2">The sequence shown here is derived from an EMBL/GenBank/DDBJ whole genome shotgun (WGS) entry which is preliminary data.</text>
</comment>
<keyword evidence="3" id="KW-1185">Reference proteome</keyword>
<dbReference type="RefSeq" id="WP_382381629.1">
    <property type="nucleotide sequence ID" value="NZ_JBHMEZ010000003.1"/>
</dbReference>
<dbReference type="EMBL" id="JBHMEZ010000003">
    <property type="protein sequence ID" value="MFB9052444.1"/>
    <property type="molecule type" value="Genomic_DNA"/>
</dbReference>
<dbReference type="InterPro" id="IPR021314">
    <property type="entry name" value="DUF2911"/>
</dbReference>
<keyword evidence="1" id="KW-0732">Signal</keyword>
<evidence type="ECO:0000256" key="1">
    <source>
        <dbReference type="SAM" id="SignalP"/>
    </source>
</evidence>
<name>A0ABV5EZ58_9FLAO</name>
<reference evidence="2 3" key="1">
    <citation type="submission" date="2024-09" db="EMBL/GenBank/DDBJ databases">
        <authorList>
            <person name="Sun Q."/>
            <person name="Mori K."/>
        </authorList>
    </citation>
    <scope>NUCLEOTIDE SEQUENCE [LARGE SCALE GENOMIC DNA]</scope>
    <source>
        <strain evidence="2 3">CECT 8286</strain>
    </source>
</reference>
<feature type="chain" id="PRO_5045375968" evidence="1">
    <location>
        <begin position="20"/>
        <end position="282"/>
    </location>
</feature>
<accession>A0ABV5EZ58</accession>
<sequence>MKKLMLSLIVLAASFSLNAQIKTPQPSPLSKMEQTVGLTQVALEYSRPSMRGREVFGNLVPFNETWRTGANANTKITFSDDVLIDGKTLKAGDYAIYTVPNKTSWDVIFYSDATNSGLPKKWDDSKVALKAKAQVYPMPVDIETFTMTFDDLTSDSAVIGMLWGKVYAGVKFEVPTDALVMKDINSAMKGSPKANDYYASAVYYYESDKDINQAKTWMDTFMSMTEKPAFYQYRKQSLIYAKAGDKKGAIDAAKKSLEGAKVAGNKDYVKMNNDSLKEWGAL</sequence>
<evidence type="ECO:0000313" key="2">
    <source>
        <dbReference type="EMBL" id="MFB9052444.1"/>
    </source>
</evidence>
<gene>
    <name evidence="2" type="ORF">ACFFVB_05070</name>
</gene>
<proteinExistence type="predicted"/>
<protein>
    <submittedName>
        <fullName evidence="2">DUF2911 domain-containing protein</fullName>
    </submittedName>
</protein>
<evidence type="ECO:0000313" key="3">
    <source>
        <dbReference type="Proteomes" id="UP001589605"/>
    </source>
</evidence>
<feature type="signal peptide" evidence="1">
    <location>
        <begin position="1"/>
        <end position="19"/>
    </location>
</feature>
<organism evidence="2 3">
    <name type="scientific">Formosa undariae</name>
    <dbReference type="NCBI Taxonomy" id="1325436"/>
    <lineage>
        <taxon>Bacteria</taxon>
        <taxon>Pseudomonadati</taxon>
        <taxon>Bacteroidota</taxon>
        <taxon>Flavobacteriia</taxon>
        <taxon>Flavobacteriales</taxon>
        <taxon>Flavobacteriaceae</taxon>
        <taxon>Formosa</taxon>
    </lineage>
</organism>
<dbReference type="Proteomes" id="UP001589605">
    <property type="component" value="Unassembled WGS sequence"/>
</dbReference>